<comment type="caution">
    <text evidence="1">The sequence shown here is derived from an EMBL/GenBank/DDBJ whole genome shotgun (WGS) entry which is preliminary data.</text>
</comment>
<sequence>MDEKANKSNKYAVCKCCIEGSIYEEAYKNRITNTQQECRHYLNFCQFFIAKYPNETECNNILNLILENNLQETDETTLKISSTISNESSSKLQKKDMQTDQLDVTLTYDSWKNIKKKSLLGIALINSKGKILIWDAKNLSERRTRWSDIVQITNDLFTKFE</sequence>
<dbReference type="AlphaFoldDB" id="A0A9N9EE34"/>
<dbReference type="OrthoDB" id="2442689at2759"/>
<evidence type="ECO:0000313" key="2">
    <source>
        <dbReference type="Proteomes" id="UP000789759"/>
    </source>
</evidence>
<protein>
    <submittedName>
        <fullName evidence="1">13213_t:CDS:1</fullName>
    </submittedName>
</protein>
<evidence type="ECO:0000313" key="1">
    <source>
        <dbReference type="EMBL" id="CAG8670346.1"/>
    </source>
</evidence>
<name>A0A9N9EE34_9GLOM</name>
<gene>
    <name evidence="1" type="ORF">CPELLU_LOCUS10241</name>
</gene>
<accession>A0A9N9EE34</accession>
<dbReference type="EMBL" id="CAJVQA010008356">
    <property type="protein sequence ID" value="CAG8670346.1"/>
    <property type="molecule type" value="Genomic_DNA"/>
</dbReference>
<keyword evidence="2" id="KW-1185">Reference proteome</keyword>
<proteinExistence type="predicted"/>
<dbReference type="Proteomes" id="UP000789759">
    <property type="component" value="Unassembled WGS sequence"/>
</dbReference>
<organism evidence="1 2">
    <name type="scientific">Cetraspora pellucida</name>
    <dbReference type="NCBI Taxonomy" id="1433469"/>
    <lineage>
        <taxon>Eukaryota</taxon>
        <taxon>Fungi</taxon>
        <taxon>Fungi incertae sedis</taxon>
        <taxon>Mucoromycota</taxon>
        <taxon>Glomeromycotina</taxon>
        <taxon>Glomeromycetes</taxon>
        <taxon>Diversisporales</taxon>
        <taxon>Gigasporaceae</taxon>
        <taxon>Cetraspora</taxon>
    </lineage>
</organism>
<reference evidence="1" key="1">
    <citation type="submission" date="2021-06" db="EMBL/GenBank/DDBJ databases">
        <authorList>
            <person name="Kallberg Y."/>
            <person name="Tangrot J."/>
            <person name="Rosling A."/>
        </authorList>
    </citation>
    <scope>NUCLEOTIDE SEQUENCE</scope>
    <source>
        <strain evidence="1">FL966</strain>
    </source>
</reference>